<dbReference type="RefSeq" id="WP_146842302.1">
    <property type="nucleotide sequence ID" value="NZ_BJWG01000004.1"/>
</dbReference>
<keyword evidence="1" id="KW-0378">Hydrolase</keyword>
<dbReference type="Pfam" id="PF01979">
    <property type="entry name" value="Amidohydro_1"/>
    <property type="match status" value="1"/>
</dbReference>
<dbReference type="NCBIfam" id="TIGR02022">
    <property type="entry name" value="hutF"/>
    <property type="match status" value="1"/>
</dbReference>
<dbReference type="Gene3D" id="3.20.20.140">
    <property type="entry name" value="Metal-dependent hydrolases"/>
    <property type="match status" value="1"/>
</dbReference>
<dbReference type="Gene3D" id="2.30.40.10">
    <property type="entry name" value="Urease, subunit C, domain 1"/>
    <property type="match status" value="1"/>
</dbReference>
<evidence type="ECO:0000313" key="4">
    <source>
        <dbReference type="EMBL" id="GEL94630.1"/>
    </source>
</evidence>
<sequence length="453" mass="46496">MSPPGPGTTAFWAAAAWLPAGLARDVRVEAGPDGRIAAVTTGTPPGPADHRLPGVVLPGFADAHSHAFHRALRGRTHADGGTFWTWRERMYALAATLTPDTYLELARATYAELVLAGVTAVGEFHYLHHAPGGTPYDDPNVMADALRQAAHDAGLRVTLLDTAYLAGGIGVPLEGPQRRFGDADVDAWAARVDALRPDATLRVGAAIHSVRAVPRAALADVAQVARAGALPLHVHLSEQRAENEACLAAYGVTPTRVLADAGVLGAATTVVHAVHVTPDDVALLGAARGGACLCPSTERDLGDGLAPGAALRAAGVRLAVGSDQHVRADLLAEARDVELHERIARQERGVLAPAALVELLTAGGHRALGDPSGGRIEAGAPADLVAVRTDTPRTAGVDPAQLVLVAGSSDVDTVVVGGVVRVSAGRHTLGDVGALLTRAIDAAWRAADDGPGR</sequence>
<proteinExistence type="predicted"/>
<organism evidence="4 5">
    <name type="scientific">Cellulomonas composti</name>
    <dbReference type="NCBI Taxonomy" id="266130"/>
    <lineage>
        <taxon>Bacteria</taxon>
        <taxon>Bacillati</taxon>
        <taxon>Actinomycetota</taxon>
        <taxon>Actinomycetes</taxon>
        <taxon>Micrococcales</taxon>
        <taxon>Cellulomonadaceae</taxon>
        <taxon>Cellulomonas</taxon>
    </lineage>
</organism>
<evidence type="ECO:0000259" key="2">
    <source>
        <dbReference type="Pfam" id="PF01979"/>
    </source>
</evidence>
<dbReference type="Pfam" id="PF22429">
    <property type="entry name" value="HutF_N"/>
    <property type="match status" value="1"/>
</dbReference>
<dbReference type="NCBIfam" id="NF006681">
    <property type="entry name" value="PRK09229.1-2"/>
    <property type="match status" value="1"/>
</dbReference>
<dbReference type="InterPro" id="IPR032466">
    <property type="entry name" value="Metal_Hydrolase"/>
</dbReference>
<dbReference type="PANTHER" id="PTHR43794:SF11">
    <property type="entry name" value="AMIDOHYDROLASE-RELATED DOMAIN-CONTAINING PROTEIN"/>
    <property type="match status" value="1"/>
</dbReference>
<dbReference type="InterPro" id="IPR010252">
    <property type="entry name" value="HutF"/>
</dbReference>
<feature type="domain" description="Amidohydrolase-related" evidence="2">
    <location>
        <begin position="55"/>
        <end position="420"/>
    </location>
</feature>
<keyword evidence="5" id="KW-1185">Reference proteome</keyword>
<gene>
    <name evidence="4" type="ORF">CCO02nite_12880</name>
</gene>
<dbReference type="AlphaFoldDB" id="A0A511J9H4"/>
<evidence type="ECO:0000313" key="5">
    <source>
        <dbReference type="Proteomes" id="UP000321720"/>
    </source>
</evidence>
<dbReference type="InterPro" id="IPR055156">
    <property type="entry name" value="HutF-like_N"/>
</dbReference>
<dbReference type="Proteomes" id="UP000321720">
    <property type="component" value="Unassembled WGS sequence"/>
</dbReference>
<dbReference type="GO" id="GO:0016810">
    <property type="term" value="F:hydrolase activity, acting on carbon-nitrogen (but not peptide) bonds"/>
    <property type="evidence" value="ECO:0007669"/>
    <property type="project" value="InterPro"/>
</dbReference>
<evidence type="ECO:0000256" key="1">
    <source>
        <dbReference type="ARBA" id="ARBA00022801"/>
    </source>
</evidence>
<protein>
    <submittedName>
        <fullName evidence="4">Formimidoylglutamate deiminase</fullName>
    </submittedName>
</protein>
<name>A0A511J9H4_9CELL</name>
<dbReference type="InterPro" id="IPR006680">
    <property type="entry name" value="Amidohydro-rel"/>
</dbReference>
<dbReference type="EMBL" id="BJWG01000004">
    <property type="protein sequence ID" value="GEL94630.1"/>
    <property type="molecule type" value="Genomic_DNA"/>
</dbReference>
<dbReference type="InterPro" id="IPR011059">
    <property type="entry name" value="Metal-dep_hydrolase_composite"/>
</dbReference>
<evidence type="ECO:0000259" key="3">
    <source>
        <dbReference type="Pfam" id="PF22429"/>
    </source>
</evidence>
<comment type="caution">
    <text evidence="4">The sequence shown here is derived from an EMBL/GenBank/DDBJ whole genome shotgun (WGS) entry which is preliminary data.</text>
</comment>
<dbReference type="OrthoDB" id="3204583at2"/>
<reference evidence="4 5" key="1">
    <citation type="submission" date="2019-07" db="EMBL/GenBank/DDBJ databases">
        <title>Whole genome shotgun sequence of Cellulomonas composti NBRC 100758.</title>
        <authorList>
            <person name="Hosoyama A."/>
            <person name="Uohara A."/>
            <person name="Ohji S."/>
            <person name="Ichikawa N."/>
        </authorList>
    </citation>
    <scope>NUCLEOTIDE SEQUENCE [LARGE SCALE GENOMIC DNA]</scope>
    <source>
        <strain evidence="4 5">NBRC 100758</strain>
    </source>
</reference>
<dbReference type="InterPro" id="IPR050287">
    <property type="entry name" value="MTA/SAH_deaminase"/>
</dbReference>
<dbReference type="PANTHER" id="PTHR43794">
    <property type="entry name" value="AMINOHYDROLASE SSNA-RELATED"/>
    <property type="match status" value="1"/>
</dbReference>
<feature type="domain" description="Formimidoylglutamate deiminase N-terminal" evidence="3">
    <location>
        <begin position="9"/>
        <end position="51"/>
    </location>
</feature>
<accession>A0A511J9H4</accession>
<dbReference type="SUPFAM" id="SSF51338">
    <property type="entry name" value="Composite domain of metallo-dependent hydrolases"/>
    <property type="match status" value="1"/>
</dbReference>
<dbReference type="SUPFAM" id="SSF51556">
    <property type="entry name" value="Metallo-dependent hydrolases"/>
    <property type="match status" value="1"/>
</dbReference>